<dbReference type="Proteomes" id="UP000022272">
    <property type="component" value="Unassembled WGS sequence"/>
</dbReference>
<protein>
    <submittedName>
        <fullName evidence="1">Uncharacterized protein</fullName>
    </submittedName>
</protein>
<proteinExistence type="predicted"/>
<accession>A0A015YQ99</accession>
<dbReference type="EMBL" id="JGDM01000008">
    <property type="protein sequence ID" value="EXZ46423.1"/>
    <property type="molecule type" value="Genomic_DNA"/>
</dbReference>
<evidence type="ECO:0000313" key="2">
    <source>
        <dbReference type="Proteomes" id="UP000022272"/>
    </source>
</evidence>
<sequence>MVVLGIDKTAPFSSASLRCDLAAYFKTAFVSISCFSGNSGI</sequence>
<reference evidence="1 2" key="1">
    <citation type="submission" date="2014-02" db="EMBL/GenBank/DDBJ databases">
        <authorList>
            <person name="Sears C."/>
            <person name="Carroll K."/>
            <person name="Sack B.R."/>
            <person name="Qadri F."/>
            <person name="Myers L.L."/>
            <person name="Chung G.-T."/>
            <person name="Escheverria P."/>
            <person name="Fraser C.M."/>
            <person name="Sadzewicz L."/>
            <person name="Shefchek K.A."/>
            <person name="Tallon L."/>
            <person name="Das S.P."/>
            <person name="Daugherty S."/>
            <person name="Mongodin E.F."/>
        </authorList>
    </citation>
    <scope>NUCLEOTIDE SEQUENCE [LARGE SCALE GENOMIC DNA]</scope>
    <source>
        <strain evidence="1 2">2-F-2 #4</strain>
    </source>
</reference>
<organism evidence="1 2">
    <name type="scientific">Bacteroides fragilis str. 2-F-2 #4</name>
    <dbReference type="NCBI Taxonomy" id="1339280"/>
    <lineage>
        <taxon>Bacteria</taxon>
        <taxon>Pseudomonadati</taxon>
        <taxon>Bacteroidota</taxon>
        <taxon>Bacteroidia</taxon>
        <taxon>Bacteroidales</taxon>
        <taxon>Bacteroidaceae</taxon>
        <taxon>Bacteroides</taxon>
    </lineage>
</organism>
<comment type="caution">
    <text evidence="1">The sequence shown here is derived from an EMBL/GenBank/DDBJ whole genome shotgun (WGS) entry which is preliminary data.</text>
</comment>
<evidence type="ECO:0000313" key="1">
    <source>
        <dbReference type="EMBL" id="EXZ46423.1"/>
    </source>
</evidence>
<gene>
    <name evidence="1" type="ORF">M076_0362</name>
</gene>
<dbReference type="AlphaFoldDB" id="A0A015YQ99"/>
<name>A0A015YQ99_BACFG</name>